<dbReference type="NCBIfam" id="TIGR04183">
    <property type="entry name" value="Por_Secre_tail"/>
    <property type="match status" value="1"/>
</dbReference>
<evidence type="ECO:0000259" key="2">
    <source>
        <dbReference type="Pfam" id="PF18962"/>
    </source>
</evidence>
<evidence type="ECO:0000313" key="4">
    <source>
        <dbReference type="Proteomes" id="UP000480178"/>
    </source>
</evidence>
<dbReference type="KEGG" id="rhoz:GXP67_15940"/>
<keyword evidence="4" id="KW-1185">Reference proteome</keyword>
<accession>A0A6C0GJ15</accession>
<dbReference type="AlphaFoldDB" id="A0A6C0GJ15"/>
<dbReference type="RefSeq" id="WP_162444047.1">
    <property type="nucleotide sequence ID" value="NZ_CP048222.1"/>
</dbReference>
<dbReference type="InterPro" id="IPR026444">
    <property type="entry name" value="Secre_tail"/>
</dbReference>
<proteinExistence type="predicted"/>
<evidence type="ECO:0000256" key="1">
    <source>
        <dbReference type="SAM" id="SignalP"/>
    </source>
</evidence>
<protein>
    <submittedName>
        <fullName evidence="3">T9SS type A sorting domain-containing protein</fullName>
    </submittedName>
</protein>
<gene>
    <name evidence="3" type="ORF">GXP67_15940</name>
</gene>
<sequence>MKIKMFFCLLLFIQILIGTTTSAQQNLYLSSTSGDDSGGANDCTTAGFPCLTIAHAFTQADPDLSVKVVINVASGSTYNGPITINRSNITLRGAFENTKPVGGNRDDKSIESVFQFAANSITINNGVNDITIEGFEFRSGIHSTTTGMVTFAAGSTNSNIVLRRNSIVGNSRYSGGTTSNSRVQPFLVKAVGGSLTNIQIVENRFYGYGNRATNVIEVNSAESGVIRGNIFGSATEYTNNLDETSNYLDKGILLSSVKNFAIAQNIFQTINFSAIELLGTLNTGVAINDAIVRIDSNVFDRTNSELGTSGTFGVTEPTIAAGILLRPHNDVSDINNFNGDSVLIRFNDFVDNNRYAIAIPNANNNFTTKSIKIFSNRFSVNNFGNSYADLYVGTDTKTNNGIIDANANWWGNTTSPFSPIALTTPGLGTDIQGAAANTATGIIQTYISLSSNTDNNLVSYAFIPNKVAIGRSTSALLKEIFNAIAEDWTLELPVSDYENAPAIPIVVRSFTLNPLDVTTDGELLPGFILNGTNTDGSTPIITLNKNIQIANGDDLTLTRGKIQLGVYTMRVLGASGLPEGNANSYIITNSTGKLLQTGIGASKTGEVIFPIGPDNISYTPARITNAGVSNDFSVVVKPGIVTLGNDGNTVTEDAVDLEWDVINETLLGTPNVTLTLQWNGDPVTGNEQLNFDRSISYMAHYTGGKWVNLELPPGTAAVAGSIPGDSWKKTASGITSFSPFAIGSPGAALPVTLVDFKAALKNNDVELSWITASEKENDYFSVERSDDGSTFSEIGKINGKGTTDISNAYNFTDVFATEIGRDVLYYRLKQVDTDGKFSYSKIQDVVLQNWALRLFPNPADHIVNIALPGKVHLQVISTQGQVVIEKKFESLTQLNVSGLPKGMYIFKLTNGRNILFRKVNIY</sequence>
<organism evidence="3 4">
    <name type="scientific">Rhodocytophaga rosea</name>
    <dbReference type="NCBI Taxonomy" id="2704465"/>
    <lineage>
        <taxon>Bacteria</taxon>
        <taxon>Pseudomonadati</taxon>
        <taxon>Bacteroidota</taxon>
        <taxon>Cytophagia</taxon>
        <taxon>Cytophagales</taxon>
        <taxon>Rhodocytophagaceae</taxon>
        <taxon>Rhodocytophaga</taxon>
    </lineage>
</organism>
<dbReference type="Proteomes" id="UP000480178">
    <property type="component" value="Chromosome"/>
</dbReference>
<reference evidence="3 4" key="1">
    <citation type="submission" date="2020-01" db="EMBL/GenBank/DDBJ databases">
        <authorList>
            <person name="Kim M.K."/>
        </authorList>
    </citation>
    <scope>NUCLEOTIDE SEQUENCE [LARGE SCALE GENOMIC DNA]</scope>
    <source>
        <strain evidence="3 4">172606-1</strain>
    </source>
</reference>
<keyword evidence="1" id="KW-0732">Signal</keyword>
<feature type="chain" id="PRO_5025685863" evidence="1">
    <location>
        <begin position="24"/>
        <end position="922"/>
    </location>
</feature>
<feature type="domain" description="Secretion system C-terminal sorting" evidence="2">
    <location>
        <begin position="854"/>
        <end position="920"/>
    </location>
</feature>
<dbReference type="Pfam" id="PF18962">
    <property type="entry name" value="Por_Secre_tail"/>
    <property type="match status" value="1"/>
</dbReference>
<dbReference type="Gene3D" id="2.60.40.10">
    <property type="entry name" value="Immunoglobulins"/>
    <property type="match status" value="1"/>
</dbReference>
<name>A0A6C0GJ15_9BACT</name>
<evidence type="ECO:0000313" key="3">
    <source>
        <dbReference type="EMBL" id="QHT68026.1"/>
    </source>
</evidence>
<dbReference type="EMBL" id="CP048222">
    <property type="protein sequence ID" value="QHT68026.1"/>
    <property type="molecule type" value="Genomic_DNA"/>
</dbReference>
<dbReference type="InterPro" id="IPR011050">
    <property type="entry name" value="Pectin_lyase_fold/virulence"/>
</dbReference>
<dbReference type="SUPFAM" id="SSF51126">
    <property type="entry name" value="Pectin lyase-like"/>
    <property type="match status" value="1"/>
</dbReference>
<dbReference type="InterPro" id="IPR013783">
    <property type="entry name" value="Ig-like_fold"/>
</dbReference>
<feature type="signal peptide" evidence="1">
    <location>
        <begin position="1"/>
        <end position="23"/>
    </location>
</feature>